<keyword evidence="3" id="KW-0812">Transmembrane</keyword>
<dbReference type="Proteomes" id="UP001275932">
    <property type="component" value="Unassembled WGS sequence"/>
</dbReference>
<protein>
    <submittedName>
        <fullName evidence="4">Uncharacterized protein</fullName>
    </submittedName>
</protein>
<feature type="transmembrane region" description="Helical" evidence="3">
    <location>
        <begin position="41"/>
        <end position="60"/>
    </location>
</feature>
<sequence length="481" mass="53838">MQKKFSMFPIFAADALMFLAVFLIALPNIFLKEPLEAGQTFALAAVVLIAMFMVLVPIVLSARKRNSEDVDLKSSKEIRQIFADLRTLRDALMEQIKKIDIAGEEIERLDALSKSLEAELAELKESGELKFEEELKSLNLSISALKSDFANIAQKSNCSEEIELLRGKIETLSEKSEGKFQILDDICEQLQNIADSFAEETKELEETSEESSSEENQDKIEEETEQPEEPNKETAEEEQELQVADEKSGGFDDEDFGKDDNLEEEMEDPEDEEPISEDYETPKSEAKGNPKWAGMLDKAFQNSQSFSTRKTVSRFIEKNRQGNAPEESNGVEVPLEKQNASDTASSISMEDLEKTETYSEVSEGVSRYEEKIAREDTLFPEEELPQAHKPQQIKSGDTAVVVNAFLGIGNTPCIRGNGAGLSQEKGTAMDLLEIGKYQWKCEGIISEPVKISIWLNDKIPSNLGELTLNPNETLDIDPTFE</sequence>
<proteinExistence type="predicted"/>
<keyword evidence="1" id="KW-0175">Coiled coil</keyword>
<keyword evidence="3" id="KW-0472">Membrane</keyword>
<dbReference type="RefSeq" id="WP_370396175.1">
    <property type="nucleotide sequence ID" value="NZ_JALBUT010000001.1"/>
</dbReference>
<feature type="compositionally biased region" description="Polar residues" evidence="2">
    <location>
        <begin position="338"/>
        <end position="347"/>
    </location>
</feature>
<feature type="compositionally biased region" description="Acidic residues" evidence="2">
    <location>
        <begin position="206"/>
        <end position="228"/>
    </location>
</feature>
<evidence type="ECO:0000256" key="1">
    <source>
        <dbReference type="SAM" id="Coils"/>
    </source>
</evidence>
<feature type="coiled-coil region" evidence="1">
    <location>
        <begin position="99"/>
        <end position="126"/>
    </location>
</feature>
<gene>
    <name evidence="4" type="ORF">MOX91_00805</name>
</gene>
<organism evidence="4 5">
    <name type="scientific">Intestinicryptomonas porci</name>
    <dbReference type="NCBI Taxonomy" id="2926320"/>
    <lineage>
        <taxon>Bacteria</taxon>
        <taxon>Pseudomonadati</taxon>
        <taxon>Verrucomicrobiota</taxon>
        <taxon>Opitutia</taxon>
        <taxon>Opitutales</taxon>
        <taxon>Intestinicryptomonaceae</taxon>
        <taxon>Intestinicryptomonas</taxon>
    </lineage>
</organism>
<evidence type="ECO:0000313" key="4">
    <source>
        <dbReference type="EMBL" id="MDX8414725.1"/>
    </source>
</evidence>
<evidence type="ECO:0000256" key="2">
    <source>
        <dbReference type="SAM" id="MobiDB-lite"/>
    </source>
</evidence>
<feature type="transmembrane region" description="Helical" evidence="3">
    <location>
        <begin position="7"/>
        <end position="29"/>
    </location>
</feature>
<comment type="caution">
    <text evidence="4">The sequence shown here is derived from an EMBL/GenBank/DDBJ whole genome shotgun (WGS) entry which is preliminary data.</text>
</comment>
<keyword evidence="3" id="KW-1133">Transmembrane helix</keyword>
<keyword evidence="5" id="KW-1185">Reference proteome</keyword>
<reference evidence="4 5" key="1">
    <citation type="submission" date="2022-03" db="EMBL/GenBank/DDBJ databases">
        <title>Novel taxa within the pig intestine.</title>
        <authorList>
            <person name="Wylensek D."/>
            <person name="Bishof K."/>
            <person name="Afrizal A."/>
            <person name="Clavel T."/>
        </authorList>
    </citation>
    <scope>NUCLEOTIDE SEQUENCE [LARGE SCALE GENOMIC DNA]</scope>
    <source>
        <strain evidence="4 5">CLA-KB-P66</strain>
    </source>
</reference>
<dbReference type="EMBL" id="JALBUT010000001">
    <property type="protein sequence ID" value="MDX8414725.1"/>
    <property type="molecule type" value="Genomic_DNA"/>
</dbReference>
<accession>A0ABU4WDU1</accession>
<name>A0ABU4WDU1_9BACT</name>
<feature type="compositionally biased region" description="Acidic residues" evidence="2">
    <location>
        <begin position="251"/>
        <end position="279"/>
    </location>
</feature>
<evidence type="ECO:0000256" key="3">
    <source>
        <dbReference type="SAM" id="Phobius"/>
    </source>
</evidence>
<evidence type="ECO:0000313" key="5">
    <source>
        <dbReference type="Proteomes" id="UP001275932"/>
    </source>
</evidence>
<feature type="region of interest" description="Disordered" evidence="2">
    <location>
        <begin position="200"/>
        <end position="347"/>
    </location>
</feature>
<feature type="compositionally biased region" description="Polar residues" evidence="2">
    <location>
        <begin position="300"/>
        <end position="310"/>
    </location>
</feature>